<dbReference type="PANTHER" id="PTHR12145:SF36">
    <property type="entry name" value="MANNAN ENDO-1,6-ALPHA-MANNOSIDASE DCW1"/>
    <property type="match status" value="1"/>
</dbReference>
<evidence type="ECO:0000256" key="2">
    <source>
        <dbReference type="ARBA" id="ARBA00004308"/>
    </source>
</evidence>
<dbReference type="OMA" id="WSQSMGN"/>
<evidence type="ECO:0000256" key="7">
    <source>
        <dbReference type="ARBA" id="ARBA00023136"/>
    </source>
</evidence>
<comment type="subcellular location">
    <subcellularLocation>
        <location evidence="2">Endomembrane system</location>
    </subcellularLocation>
</comment>
<sequence>MCARPNKHWLICTHFHCSSQTFDKPLSSKPLDGAPDHSIRQPASESSGSVSYRSVAATAALLSLASAQNTYSIDSDDAIKKSASQMAEDLLKHYHGDEPGQVPGILPGPPPAGPYYWWIGGAMWGTLIDYWHVTGDTTYNDRTMQAMQFQVGENKAYMPNNYTASLGNDDQGFWGMSAMLAAEVKFPDPPSDKPSWLGLAQAVWNTQASPSRHDTDCNGGLRWQIPFANNGYDYKNAIANGIFFNMGARLARYTGNTTYSDWAEKTFDWVTGVGYIDAETHAIYDGGHVEHNCTDINKVEFSYNNAVYLQGCAFMYNHTEGAQKWKTCVDGLLKHGLEHFFPENDIAYEPACEGVKTCTTDMLSFKGYMHRWYAASAQMAPYIADKVMPVLRKSAAACIKQCSGGDGGRQCGFYWQSGAWQAPDPPNSGAAQQMDAVAAMVSLLYPNAKPAVTADTGGTSKSDPSAGVGQANAYHKDPRPITTADRAGAGIITFVLLSAALGMFGWMSVGK</sequence>
<keyword evidence="11" id="KW-1133">Transmembrane helix</keyword>
<keyword evidence="7 11" id="KW-0472">Membrane</keyword>
<dbReference type="InterPro" id="IPR014480">
    <property type="entry name" value="Mannan-1_6-alpha_mannosidase"/>
</dbReference>
<accession>G3JUV2</accession>
<name>G3JUV2_CORMM</name>
<evidence type="ECO:0000256" key="1">
    <source>
        <dbReference type="ARBA" id="ARBA00001452"/>
    </source>
</evidence>
<dbReference type="VEuPathDB" id="FungiDB:CCM_09593"/>
<dbReference type="AlphaFoldDB" id="G3JUV2"/>
<evidence type="ECO:0000313" key="13">
    <source>
        <dbReference type="Proteomes" id="UP000001610"/>
    </source>
</evidence>
<dbReference type="Proteomes" id="UP000001610">
    <property type="component" value="Unassembled WGS sequence"/>
</dbReference>
<dbReference type="Pfam" id="PF03663">
    <property type="entry name" value="Glyco_hydro_76"/>
    <property type="match status" value="1"/>
</dbReference>
<dbReference type="GO" id="GO:0008496">
    <property type="term" value="F:mannan endo-1,6-alpha-mannosidase activity"/>
    <property type="evidence" value="ECO:0007669"/>
    <property type="project" value="UniProtKB-EC"/>
</dbReference>
<reference evidence="12 13" key="1">
    <citation type="journal article" date="2011" name="Genome Biol.">
        <title>Genome sequence of the insect pathogenic fungus Cordyceps militaris, a valued traditional Chinese medicine.</title>
        <authorList>
            <person name="Zheng P."/>
            <person name="Xia Y."/>
            <person name="Xiao G."/>
            <person name="Xiong C."/>
            <person name="Hu X."/>
            <person name="Zhang S."/>
            <person name="Zheng H."/>
            <person name="Huang Y."/>
            <person name="Zhou Y."/>
            <person name="Wang S."/>
            <person name="Zhao G.P."/>
            <person name="Liu X."/>
            <person name="St Leger R.J."/>
            <person name="Wang C."/>
        </authorList>
    </citation>
    <scope>NUCLEOTIDE SEQUENCE [LARGE SCALE GENOMIC DNA]</scope>
    <source>
        <strain evidence="12 13">CM01</strain>
    </source>
</reference>
<dbReference type="KEGG" id="cmt:CCM_09593"/>
<dbReference type="PIRSF" id="PIRSF016302">
    <property type="entry name" value="Man_a_manosd"/>
    <property type="match status" value="1"/>
</dbReference>
<dbReference type="InParanoid" id="G3JUV2"/>
<evidence type="ECO:0000313" key="12">
    <source>
        <dbReference type="EMBL" id="EGX87632.1"/>
    </source>
</evidence>
<evidence type="ECO:0000256" key="9">
    <source>
        <dbReference type="ARBA" id="ARBA00023295"/>
    </source>
</evidence>
<dbReference type="eggNOG" id="ENOG502QSWP">
    <property type="taxonomic scope" value="Eukaryota"/>
</dbReference>
<evidence type="ECO:0000256" key="4">
    <source>
        <dbReference type="ARBA" id="ARBA00012350"/>
    </source>
</evidence>
<dbReference type="RefSeq" id="XP_006674789.1">
    <property type="nucleotide sequence ID" value="XM_006674726.1"/>
</dbReference>
<keyword evidence="9" id="KW-0326">Glycosidase</keyword>
<dbReference type="EMBL" id="JH126408">
    <property type="protein sequence ID" value="EGX87632.1"/>
    <property type="molecule type" value="Genomic_DNA"/>
</dbReference>
<evidence type="ECO:0000256" key="6">
    <source>
        <dbReference type="ARBA" id="ARBA00022801"/>
    </source>
</evidence>
<keyword evidence="11" id="KW-0812">Transmembrane</keyword>
<evidence type="ECO:0000256" key="3">
    <source>
        <dbReference type="ARBA" id="ARBA00009699"/>
    </source>
</evidence>
<dbReference type="GO" id="GO:0016052">
    <property type="term" value="P:carbohydrate catabolic process"/>
    <property type="evidence" value="ECO:0007669"/>
    <property type="project" value="InterPro"/>
</dbReference>
<dbReference type="GeneID" id="18171595"/>
<dbReference type="OrthoDB" id="4187847at2759"/>
<evidence type="ECO:0000256" key="10">
    <source>
        <dbReference type="SAM" id="MobiDB-lite"/>
    </source>
</evidence>
<keyword evidence="13" id="KW-1185">Reference proteome</keyword>
<gene>
    <name evidence="12" type="ORF">CCM_09593</name>
</gene>
<dbReference type="InterPro" id="IPR005198">
    <property type="entry name" value="Glyco_hydro_76"/>
</dbReference>
<keyword evidence="8" id="KW-0325">Glycoprotein</keyword>
<dbReference type="GO" id="GO:0012505">
    <property type="term" value="C:endomembrane system"/>
    <property type="evidence" value="ECO:0007669"/>
    <property type="project" value="UniProtKB-SubCell"/>
</dbReference>
<comment type="similarity">
    <text evidence="3">Belongs to the glycosyl hydrolase 76 family.</text>
</comment>
<evidence type="ECO:0000256" key="5">
    <source>
        <dbReference type="ARBA" id="ARBA00022729"/>
    </source>
</evidence>
<keyword evidence="6 12" id="KW-0378">Hydrolase</keyword>
<comment type="catalytic activity">
    <reaction evidence="1">
        <text>Random hydrolysis of (1-&gt;6)-alpha-D-mannosidic linkages in unbranched (1-&gt;6)-mannans.</text>
        <dbReference type="EC" id="3.2.1.101"/>
    </reaction>
</comment>
<dbReference type="Gene3D" id="1.50.10.20">
    <property type="match status" value="1"/>
</dbReference>
<keyword evidence="5" id="KW-0732">Signal</keyword>
<dbReference type="HOGENOM" id="CLU_025694_1_2_1"/>
<organism evidence="12 13">
    <name type="scientific">Cordyceps militaris (strain CM01)</name>
    <name type="common">Caterpillar fungus</name>
    <dbReference type="NCBI Taxonomy" id="983644"/>
    <lineage>
        <taxon>Eukaryota</taxon>
        <taxon>Fungi</taxon>
        <taxon>Dikarya</taxon>
        <taxon>Ascomycota</taxon>
        <taxon>Pezizomycotina</taxon>
        <taxon>Sordariomycetes</taxon>
        <taxon>Hypocreomycetidae</taxon>
        <taxon>Hypocreales</taxon>
        <taxon>Cordycipitaceae</taxon>
        <taxon>Cordyceps</taxon>
    </lineage>
</organism>
<dbReference type="SUPFAM" id="SSF48208">
    <property type="entry name" value="Six-hairpin glycosidases"/>
    <property type="match status" value="1"/>
</dbReference>
<evidence type="ECO:0000256" key="11">
    <source>
        <dbReference type="SAM" id="Phobius"/>
    </source>
</evidence>
<dbReference type="GO" id="GO:0009272">
    <property type="term" value="P:fungal-type cell wall biogenesis"/>
    <property type="evidence" value="ECO:0007669"/>
    <property type="project" value="TreeGrafter"/>
</dbReference>
<dbReference type="STRING" id="983644.G3JUV2"/>
<feature type="region of interest" description="Disordered" evidence="10">
    <location>
        <begin position="454"/>
        <end position="480"/>
    </location>
</feature>
<dbReference type="PANTHER" id="PTHR12145">
    <property type="entry name" value="MANNAN ENDO-1,6-ALPHA-MANNOSIDASE DCW1"/>
    <property type="match status" value="1"/>
</dbReference>
<proteinExistence type="inferred from homology"/>
<dbReference type="SMR" id="G3JUV2"/>
<feature type="transmembrane region" description="Helical" evidence="11">
    <location>
        <begin position="487"/>
        <end position="509"/>
    </location>
</feature>
<dbReference type="EC" id="3.2.1.101" evidence="4"/>
<dbReference type="FunFam" id="1.50.10.20:FF:000006">
    <property type="entry name" value="Mannan endo-1,6-alpha-mannosidase"/>
    <property type="match status" value="1"/>
</dbReference>
<protein>
    <recommendedName>
        <fullName evidence="4">mannan endo-1,6-alpha-mannosidase</fullName>
        <ecNumber evidence="4">3.2.1.101</ecNumber>
    </recommendedName>
</protein>
<evidence type="ECO:0000256" key="8">
    <source>
        <dbReference type="ARBA" id="ARBA00023180"/>
    </source>
</evidence>
<dbReference type="InterPro" id="IPR008928">
    <property type="entry name" value="6-hairpin_glycosidase_sf"/>
</dbReference>